<feature type="region of interest" description="Disordered" evidence="1">
    <location>
        <begin position="67"/>
        <end position="98"/>
    </location>
</feature>
<accession>A0A9P6WF65</accession>
<dbReference type="AlphaFoldDB" id="A0A9P6WF65"/>
<comment type="caution">
    <text evidence="2">The sequence shown here is derived from an EMBL/GenBank/DDBJ whole genome shotgun (WGS) entry which is preliminary data.</text>
</comment>
<gene>
    <name evidence="2" type="ORF">C6P40_005500</name>
</gene>
<dbReference type="EMBL" id="PUHW01000985">
    <property type="protein sequence ID" value="KAG0680825.1"/>
    <property type="molecule type" value="Genomic_DNA"/>
</dbReference>
<organism evidence="2 3">
    <name type="scientific">Pichia californica</name>
    <dbReference type="NCBI Taxonomy" id="460514"/>
    <lineage>
        <taxon>Eukaryota</taxon>
        <taxon>Fungi</taxon>
        <taxon>Dikarya</taxon>
        <taxon>Ascomycota</taxon>
        <taxon>Saccharomycotina</taxon>
        <taxon>Pichiomycetes</taxon>
        <taxon>Pichiales</taxon>
        <taxon>Pichiaceae</taxon>
        <taxon>Pichia</taxon>
    </lineage>
</organism>
<evidence type="ECO:0000313" key="3">
    <source>
        <dbReference type="Proteomes" id="UP000697127"/>
    </source>
</evidence>
<keyword evidence="3" id="KW-1185">Reference proteome</keyword>
<dbReference type="OrthoDB" id="3915838at2759"/>
<evidence type="ECO:0000313" key="2">
    <source>
        <dbReference type="EMBL" id="KAG0680825.1"/>
    </source>
</evidence>
<name>A0A9P6WF65_9ASCO</name>
<feature type="region of interest" description="Disordered" evidence="1">
    <location>
        <begin position="1"/>
        <end position="33"/>
    </location>
</feature>
<evidence type="ECO:0000256" key="1">
    <source>
        <dbReference type="SAM" id="MobiDB-lite"/>
    </source>
</evidence>
<feature type="non-terminal residue" evidence="2">
    <location>
        <position position="1"/>
    </location>
</feature>
<dbReference type="Proteomes" id="UP000697127">
    <property type="component" value="Unassembled WGS sequence"/>
</dbReference>
<feature type="compositionally biased region" description="Low complexity" evidence="1">
    <location>
        <begin position="69"/>
        <end position="97"/>
    </location>
</feature>
<sequence length="162" mass="15957">TATSSSSTSSSTTSSSTTTSSSSTTTTTSSSDSECIPVYGNCLSASCCDGSYCSTADEYYAQCLPGTATSSSSTSSSTTSSSTTTSSSSTTTTTSSSDNECIPVYGNCLSASCCDGSYCSTADEYYAQCLPGTSNTDAGSTSAGALTTVTCTSDGTYQTSGT</sequence>
<protein>
    <submittedName>
        <fullName evidence="2">Uncharacterized protein</fullName>
    </submittedName>
</protein>
<feature type="non-terminal residue" evidence="2">
    <location>
        <position position="162"/>
    </location>
</feature>
<feature type="compositionally biased region" description="Low complexity" evidence="1">
    <location>
        <begin position="1"/>
        <end position="31"/>
    </location>
</feature>
<proteinExistence type="predicted"/>
<reference evidence="2" key="1">
    <citation type="submission" date="2020-11" db="EMBL/GenBank/DDBJ databases">
        <title>Kefir isolates.</title>
        <authorList>
            <person name="Marcisauskas S."/>
            <person name="Kim Y."/>
            <person name="Blasche S."/>
        </authorList>
    </citation>
    <scope>NUCLEOTIDE SEQUENCE</scope>
    <source>
        <strain evidence="2">Olga-1</strain>
    </source>
</reference>